<accession>A0AAV2TQR6</accession>
<dbReference type="InterPro" id="IPR036179">
    <property type="entry name" value="Ig-like_dom_sf"/>
</dbReference>
<dbReference type="PROSITE" id="PS50853">
    <property type="entry name" value="FN3"/>
    <property type="match status" value="1"/>
</dbReference>
<dbReference type="Pfam" id="PF00041">
    <property type="entry name" value="fn3"/>
    <property type="match status" value="1"/>
</dbReference>
<dbReference type="InterPro" id="IPR003598">
    <property type="entry name" value="Ig_sub2"/>
</dbReference>
<dbReference type="SMART" id="SM00060">
    <property type="entry name" value="FN3"/>
    <property type="match status" value="3"/>
</dbReference>
<dbReference type="PROSITE" id="PS50835">
    <property type="entry name" value="IG_LIKE"/>
    <property type="match status" value="6"/>
</dbReference>
<dbReference type="GO" id="GO:0016020">
    <property type="term" value="C:membrane"/>
    <property type="evidence" value="ECO:0007669"/>
    <property type="project" value="UniProtKB-SubCell"/>
</dbReference>
<dbReference type="CDD" id="cd00063">
    <property type="entry name" value="FN3"/>
    <property type="match status" value="2"/>
</dbReference>
<feature type="domain" description="Fibronectin type-III" evidence="6">
    <location>
        <begin position="1148"/>
        <end position="1266"/>
    </location>
</feature>
<dbReference type="GO" id="GO:0098609">
    <property type="term" value="P:cell-cell adhesion"/>
    <property type="evidence" value="ECO:0007669"/>
    <property type="project" value="TreeGrafter"/>
</dbReference>
<organism evidence="7 8">
    <name type="scientific">Calicophoron daubneyi</name>
    <name type="common">Rumen fluke</name>
    <name type="synonym">Paramphistomum daubneyi</name>
    <dbReference type="NCBI Taxonomy" id="300641"/>
    <lineage>
        <taxon>Eukaryota</taxon>
        <taxon>Metazoa</taxon>
        <taxon>Spiralia</taxon>
        <taxon>Lophotrochozoa</taxon>
        <taxon>Platyhelminthes</taxon>
        <taxon>Trematoda</taxon>
        <taxon>Digenea</taxon>
        <taxon>Plagiorchiida</taxon>
        <taxon>Pronocephalata</taxon>
        <taxon>Paramphistomoidea</taxon>
        <taxon>Paramphistomidae</taxon>
        <taxon>Calicophoron</taxon>
    </lineage>
</organism>
<dbReference type="InterPro" id="IPR003961">
    <property type="entry name" value="FN3_dom"/>
</dbReference>
<evidence type="ECO:0000313" key="8">
    <source>
        <dbReference type="Proteomes" id="UP001497525"/>
    </source>
</evidence>
<keyword evidence="2" id="KW-1015">Disulfide bond</keyword>
<dbReference type="EMBL" id="CAXLJL010000512">
    <property type="protein sequence ID" value="CAL5138645.1"/>
    <property type="molecule type" value="Genomic_DNA"/>
</dbReference>
<dbReference type="Gene3D" id="2.60.40.10">
    <property type="entry name" value="Immunoglobulins"/>
    <property type="match status" value="10"/>
</dbReference>
<feature type="domain" description="Ig-like" evidence="5">
    <location>
        <begin position="557"/>
        <end position="666"/>
    </location>
</feature>
<evidence type="ECO:0000256" key="2">
    <source>
        <dbReference type="ARBA" id="ARBA00023157"/>
    </source>
</evidence>
<evidence type="ECO:0000256" key="1">
    <source>
        <dbReference type="ARBA" id="ARBA00022737"/>
    </source>
</evidence>
<keyword evidence="4" id="KW-0812">Transmembrane</keyword>
<dbReference type="FunFam" id="2.60.40.10:FF:000032">
    <property type="entry name" value="palladin isoform X1"/>
    <property type="match status" value="1"/>
</dbReference>
<evidence type="ECO:0000259" key="6">
    <source>
        <dbReference type="PROSITE" id="PS50853"/>
    </source>
</evidence>
<dbReference type="PANTHER" id="PTHR44170:SF6">
    <property type="entry name" value="CONTACTIN"/>
    <property type="match status" value="1"/>
</dbReference>
<feature type="domain" description="Ig-like" evidence="5">
    <location>
        <begin position="357"/>
        <end position="448"/>
    </location>
</feature>
<comment type="caution">
    <text evidence="7">The sequence shown here is derived from an EMBL/GenBank/DDBJ whole genome shotgun (WGS) entry which is preliminary data.</text>
</comment>
<protein>
    <submittedName>
        <fullName evidence="7">Uncharacterized protein</fullName>
    </submittedName>
</protein>
<dbReference type="SUPFAM" id="SSF49265">
    <property type="entry name" value="Fibronectin type III"/>
    <property type="match status" value="2"/>
</dbReference>
<dbReference type="SMART" id="SM00408">
    <property type="entry name" value="IGc2"/>
    <property type="match status" value="4"/>
</dbReference>
<dbReference type="InterPro" id="IPR003599">
    <property type="entry name" value="Ig_sub"/>
</dbReference>
<dbReference type="CDD" id="cd00096">
    <property type="entry name" value="Ig"/>
    <property type="match status" value="1"/>
</dbReference>
<name>A0AAV2TQR6_CALDB</name>
<sequence length="1603" mass="179943">MNTNPSQRVSYPPTFKVSPPEHIYVALNEPVILPCQVDAIPSAKYQWLVNGLEANWVKPYYPQLIPAQILPKVRKQFTNSSQWSDGQEALWYLGAMGLTPQLRTGSYQCSAWNRLGRVISSPTNIELAELGSFYDTREVHVTVMPEEVIQLNCSVTPSNPKANIRWMVRSDDESVNFIKETRTRVTDDHGNLYIIHQDFASSPKKTTLLCSVNNPVLRTIRTGPDNHVYFPSSLTTQTGRQLPRQKPYVLYHSPSRQIALVNQSLSIKCVIVGYPLPQIVWQWANGTFEHETKDAQFQEVSKMQAFFRPKIRSEGTELFISSVHPHNAGIYRCSLGSTGASSRLTPFVSYEVIVEGPPVYLQEPKDLFVPIYGSAEFHCLPDLQMTNPPAEITWMVNGHQTQNYFDNLRKVIKDNTVHVYNATPDDTAVFQCKLANKHGSRIVNAFIHVWQQSPAIIVGPQKEYYVAEMKKARLPCKTIGAPKAEIKWTRNGQAVIQENEKIGGNSRQVKEDGTLEIWEAEMSDSGVYTCTATNKFGTSQASGRLIVRKQTRIVSGPKLMIGAEKIQSDHDLVRPHAERITENSSVQMYCEAKTDPAELSNLRLSWMKDGELLDAEYCQNNGRTSVSQDGGTLRIIAVTPLDSGMYTCIAENRLDNDSSTLKVLVEGKPDPPTNLQLTCQLNENSIPFAVLKWRLGLENNSPVVGAIVEFVVGTYRPPIGNLTKYHKGFYPVNGTEASSAAQTRLRYTLEYQQMWVRDSTEQALEMARQQALSSQWLPSEEVNADIFPRNSSKKEETSDKAAFFPSRTERAGSTKEAYLRLNPDAVYHFRVRLENHIGWSDPSEIVPRLGRADCRTLPQPSSSLPNELLVFGNKPRNLIVRWPPLPAMKHNGPGLIYILSVACLDCIVGPKSSLSSVLVVRDWSVGEVEIENLTTRESRGDMRYEEIRQWKIETFRTYEVALTTENIFGSNIPVPLRQTGHSGEGIPTVAPEALKAVRIGSRSLTLTWRRLDPQDIEKHIMGYFRGFRIEWCEAKMSGEMCDFYKSYQDYFIKKAPHWSLPHLRVSQGDAVGKSESQEISDTKTKNQEIKSPGIESRIELGNGTYVADLVDLPGRTTLKIWVRILNIQHFGPASDPIFVSTKEGVPDAVPEITATFIGVSHVELAWVKPLRTNGILTAYDLEVYQKNVTVSSDQEKTFGSAPQSSDSLKAVRVKKLTIDDPEQLAARISGLEVNTQYVIYIWARTKAGRGVQSSIKVRTAHVVQESSLPYFVVNAVVETPNAVNVCLSRSVEKPSTIWSPSENEQVAERSYHAVLTGQQIQAVSQARDGSKPVRIQLPGADSSPPWQNEQVFNPNIPAITKLPGTESKLDMFYAQFRKSKEQFWEETQRESRKPWIILKNLAMNEEYEVRVVFVKPSGRSTVSRSRYFRIPDRPGLDLLTDLVPSGTSRYPNSMFLIGSICGILLLMTSLVASVILICWCRRRTQNPSASEDSGMCIKSKFRRVKSGTKIISGNQGAQSSFEMNENTAPTLIQGGKGNLEEQVTTVGPTRPDIQQIPFEAMISNEFVGQVHLFPCSMTENQAMTHPLTIYDSNFSTFSRTYKL</sequence>
<proteinExistence type="predicted"/>
<dbReference type="Proteomes" id="UP001497525">
    <property type="component" value="Unassembled WGS sequence"/>
</dbReference>
<keyword evidence="3" id="KW-0393">Immunoglobulin domain</keyword>
<feature type="domain" description="Ig-like" evidence="5">
    <location>
        <begin position="122"/>
        <end position="221"/>
    </location>
</feature>
<dbReference type="InterPro" id="IPR013098">
    <property type="entry name" value="Ig_I-set"/>
</dbReference>
<gene>
    <name evidence="7" type="ORF">CDAUBV1_LOCUS13465</name>
</gene>
<dbReference type="SMART" id="SM00409">
    <property type="entry name" value="IG"/>
    <property type="match status" value="6"/>
</dbReference>
<dbReference type="InterPro" id="IPR036116">
    <property type="entry name" value="FN3_sf"/>
</dbReference>
<keyword evidence="4" id="KW-0472">Membrane</keyword>
<keyword evidence="1" id="KW-0677">Repeat</keyword>
<keyword evidence="4" id="KW-1133">Transmembrane helix</keyword>
<evidence type="ECO:0000259" key="5">
    <source>
        <dbReference type="PROSITE" id="PS50835"/>
    </source>
</evidence>
<feature type="transmembrane region" description="Helical" evidence="4">
    <location>
        <begin position="1454"/>
        <end position="1479"/>
    </location>
</feature>
<feature type="domain" description="Ig-like" evidence="5">
    <location>
        <begin position="454"/>
        <end position="546"/>
    </location>
</feature>
<reference evidence="7" key="1">
    <citation type="submission" date="2024-06" db="EMBL/GenBank/DDBJ databases">
        <authorList>
            <person name="Liu X."/>
            <person name="Lenzi L."/>
            <person name="Haldenby T S."/>
            <person name="Uol C."/>
        </authorList>
    </citation>
    <scope>NUCLEOTIDE SEQUENCE</scope>
</reference>
<dbReference type="InterPro" id="IPR007110">
    <property type="entry name" value="Ig-like_dom"/>
</dbReference>
<dbReference type="Pfam" id="PF07679">
    <property type="entry name" value="I-set"/>
    <property type="match status" value="1"/>
</dbReference>
<dbReference type="PANTHER" id="PTHR44170">
    <property type="entry name" value="PROTEIN SIDEKICK"/>
    <property type="match status" value="1"/>
</dbReference>
<dbReference type="InterPro" id="IPR013783">
    <property type="entry name" value="Ig-like_fold"/>
</dbReference>
<dbReference type="Pfam" id="PF13927">
    <property type="entry name" value="Ig_3"/>
    <property type="match status" value="2"/>
</dbReference>
<evidence type="ECO:0000256" key="4">
    <source>
        <dbReference type="SAM" id="Phobius"/>
    </source>
</evidence>
<feature type="domain" description="Ig-like" evidence="5">
    <location>
        <begin position="13"/>
        <end position="120"/>
    </location>
</feature>
<evidence type="ECO:0000313" key="7">
    <source>
        <dbReference type="EMBL" id="CAL5138645.1"/>
    </source>
</evidence>
<feature type="domain" description="Ig-like" evidence="5">
    <location>
        <begin position="247"/>
        <end position="349"/>
    </location>
</feature>
<dbReference type="SUPFAM" id="SSF48726">
    <property type="entry name" value="Immunoglobulin"/>
    <property type="match status" value="6"/>
</dbReference>
<evidence type="ECO:0000256" key="3">
    <source>
        <dbReference type="ARBA" id="ARBA00023319"/>
    </source>
</evidence>